<comment type="caution">
    <text evidence="1">The sequence shown here is derived from an EMBL/GenBank/DDBJ whole genome shotgun (WGS) entry which is preliminary data.</text>
</comment>
<protein>
    <submittedName>
        <fullName evidence="1">Uncharacterized protein</fullName>
    </submittedName>
</protein>
<dbReference type="EMBL" id="JBBBZM010000481">
    <property type="protein sequence ID" value="KAL0630602.1"/>
    <property type="molecule type" value="Genomic_DNA"/>
</dbReference>
<gene>
    <name evidence="1" type="ORF">Q9L58_010549</name>
</gene>
<evidence type="ECO:0000313" key="2">
    <source>
        <dbReference type="Proteomes" id="UP001447188"/>
    </source>
</evidence>
<organism evidence="1 2">
    <name type="scientific">Discina gigas</name>
    <dbReference type="NCBI Taxonomy" id="1032678"/>
    <lineage>
        <taxon>Eukaryota</taxon>
        <taxon>Fungi</taxon>
        <taxon>Dikarya</taxon>
        <taxon>Ascomycota</taxon>
        <taxon>Pezizomycotina</taxon>
        <taxon>Pezizomycetes</taxon>
        <taxon>Pezizales</taxon>
        <taxon>Discinaceae</taxon>
        <taxon>Discina</taxon>
    </lineage>
</organism>
<evidence type="ECO:0000313" key="1">
    <source>
        <dbReference type="EMBL" id="KAL0630602.1"/>
    </source>
</evidence>
<reference evidence="1 2" key="1">
    <citation type="submission" date="2024-02" db="EMBL/GenBank/DDBJ databases">
        <title>Discinaceae phylogenomics.</title>
        <authorList>
            <person name="Dirks A.C."/>
            <person name="James T.Y."/>
        </authorList>
    </citation>
    <scope>NUCLEOTIDE SEQUENCE [LARGE SCALE GENOMIC DNA]</scope>
    <source>
        <strain evidence="1 2">ACD0624</strain>
    </source>
</reference>
<sequence length="162" mass="18327">MPKAGHNALEGFLNKRMIHFALRKIITEEETDQIQLGFGTDMILPYHTTTRQLGRKAPAIAKQPDAFFAIDDNGKSVFPRVVFEVRFSQSYAEVLDDVHQWLVHSEGRIPLVVLIYIEEHPIADCPDDAEPQSDDSADSNASMYQRLRDSCHRAFIAEARAS</sequence>
<dbReference type="Proteomes" id="UP001447188">
    <property type="component" value="Unassembled WGS sequence"/>
</dbReference>
<proteinExistence type="predicted"/>
<accession>A0ABR3G3R6</accession>
<keyword evidence="2" id="KW-1185">Reference proteome</keyword>
<name>A0ABR3G3R6_9PEZI</name>